<dbReference type="EMBL" id="KE345059">
    <property type="protein sequence ID" value="EXB92322.1"/>
    <property type="molecule type" value="Genomic_DNA"/>
</dbReference>
<name>W9RHA6_9ROSA</name>
<proteinExistence type="predicted"/>
<reference evidence="1" key="1">
    <citation type="submission" date="2013-06" db="EMBL/GenBank/DDBJ databases">
        <title>Draft Genome Sequence of a Mulberry Tree, Morus notabilis C.K. Schn.</title>
        <authorList>
            <person name="He N."/>
            <person name="Zhao S."/>
        </authorList>
    </citation>
    <scope>NUCLEOTIDE SEQUENCE</scope>
</reference>
<dbReference type="AlphaFoldDB" id="W9RHA6"/>
<protein>
    <submittedName>
        <fullName evidence="1">Uncharacterized protein</fullName>
    </submittedName>
</protein>
<evidence type="ECO:0000313" key="2">
    <source>
        <dbReference type="Proteomes" id="UP000030645"/>
    </source>
</evidence>
<sequence length="75" mass="8271">MLRLFASVSKSLAGVLRAQVEEPAPAAVVEPSQEEPEHAAVPENSVIRTYESGVHVWLGMGFDCGIWKEKVKFIF</sequence>
<evidence type="ECO:0000313" key="1">
    <source>
        <dbReference type="EMBL" id="EXB92322.1"/>
    </source>
</evidence>
<dbReference type="Proteomes" id="UP000030645">
    <property type="component" value="Unassembled WGS sequence"/>
</dbReference>
<keyword evidence="2" id="KW-1185">Reference proteome</keyword>
<organism evidence="1 2">
    <name type="scientific">Morus notabilis</name>
    <dbReference type="NCBI Taxonomy" id="981085"/>
    <lineage>
        <taxon>Eukaryota</taxon>
        <taxon>Viridiplantae</taxon>
        <taxon>Streptophyta</taxon>
        <taxon>Embryophyta</taxon>
        <taxon>Tracheophyta</taxon>
        <taxon>Spermatophyta</taxon>
        <taxon>Magnoliopsida</taxon>
        <taxon>eudicotyledons</taxon>
        <taxon>Gunneridae</taxon>
        <taxon>Pentapetalae</taxon>
        <taxon>rosids</taxon>
        <taxon>fabids</taxon>
        <taxon>Rosales</taxon>
        <taxon>Moraceae</taxon>
        <taxon>Moreae</taxon>
        <taxon>Morus</taxon>
    </lineage>
</organism>
<gene>
    <name evidence="1" type="ORF">L484_004643</name>
</gene>
<accession>W9RHA6</accession>